<keyword evidence="5 7" id="KW-0472">Membrane</keyword>
<evidence type="ECO:0000256" key="6">
    <source>
        <dbReference type="SAM" id="MobiDB-lite"/>
    </source>
</evidence>
<evidence type="ECO:0000313" key="9">
    <source>
        <dbReference type="EMBL" id="CAK8163440.1"/>
    </source>
</evidence>
<evidence type="ECO:0000256" key="1">
    <source>
        <dbReference type="ARBA" id="ARBA00004651"/>
    </source>
</evidence>
<evidence type="ECO:0000259" key="8">
    <source>
        <dbReference type="Pfam" id="PF13491"/>
    </source>
</evidence>
<keyword evidence="2" id="KW-1003">Cell membrane</keyword>
<evidence type="ECO:0000313" key="10">
    <source>
        <dbReference type="Proteomes" id="UP001314181"/>
    </source>
</evidence>
<gene>
    <name evidence="9" type="ORF">CAXC1_40016</name>
</gene>
<dbReference type="Proteomes" id="UP001314181">
    <property type="component" value="Unassembled WGS sequence"/>
</dbReference>
<evidence type="ECO:0000256" key="7">
    <source>
        <dbReference type="SAM" id="Phobius"/>
    </source>
</evidence>
<feature type="compositionally biased region" description="Basic and acidic residues" evidence="6">
    <location>
        <begin position="232"/>
        <end position="270"/>
    </location>
</feature>
<reference evidence="9 10" key="1">
    <citation type="submission" date="2024-01" db="EMBL/GenBank/DDBJ databases">
        <authorList>
            <person name="Kunselman E."/>
        </authorList>
    </citation>
    <scope>NUCLEOTIDE SEQUENCE [LARGE SCALE GENOMIC DNA]</scope>
    <source>
        <strain evidence="9">2 abalone samples</strain>
    </source>
</reference>
<evidence type="ECO:0000256" key="4">
    <source>
        <dbReference type="ARBA" id="ARBA00022989"/>
    </source>
</evidence>
<proteinExistence type="predicted"/>
<keyword evidence="10" id="KW-1185">Reference proteome</keyword>
<comment type="subcellular location">
    <subcellularLocation>
        <location evidence="1">Cell membrane</location>
        <topology evidence="1">Multi-pass membrane protein</topology>
    </subcellularLocation>
</comment>
<feature type="transmembrane region" description="Helical" evidence="7">
    <location>
        <begin position="133"/>
        <end position="154"/>
    </location>
</feature>
<feature type="region of interest" description="Disordered" evidence="6">
    <location>
        <begin position="214"/>
        <end position="288"/>
    </location>
</feature>
<dbReference type="EMBL" id="CAWVOK010000030">
    <property type="protein sequence ID" value="CAK8163440.1"/>
    <property type="molecule type" value="Genomic_DNA"/>
</dbReference>
<dbReference type="Pfam" id="PF13491">
    <property type="entry name" value="FtsK_4TM"/>
    <property type="match status" value="1"/>
</dbReference>
<sequence length="288" mass="32916">MNTHVKYIKSSLWLATALYLLIIIASYYPNDISLNTTSTITKVYNIGGTFGAYIADIMMQIFGISSIILCLFFFIMAKKTRDNIQISKKKSLLYVILSTTAATSLMPTVYYFNRIDLFAQKGFMGNLMLKIPQSSYMKIIMLTVSVYCIFKAFGHSIKVPNKIKFVKKQKLQIKIQPVETEGNESTNYPLNIFNNEDEKNNFSSINKSIDSTSMEYSKNKTYQNSKINITHESNDEQNSNKDIDSKPNHESNDEQNSNKDIDSKPNHESNDEQNSNKDMMSKIQIKIS</sequence>
<evidence type="ECO:0000256" key="5">
    <source>
        <dbReference type="ARBA" id="ARBA00023136"/>
    </source>
</evidence>
<organism evidence="9 10">
    <name type="scientific">Candidatus Xenohaliotis californiensis</name>
    <dbReference type="NCBI Taxonomy" id="84677"/>
    <lineage>
        <taxon>Bacteria</taxon>
        <taxon>Pseudomonadati</taxon>
        <taxon>Pseudomonadota</taxon>
        <taxon>Alphaproteobacteria</taxon>
        <taxon>Rickettsiales</taxon>
        <taxon>Anaplasmataceae</taxon>
        <taxon>Candidatus Xenohaliotis</taxon>
    </lineage>
</organism>
<name>A0ABP0EXI8_9RICK</name>
<dbReference type="InterPro" id="IPR025199">
    <property type="entry name" value="FtsK_4TM"/>
</dbReference>
<dbReference type="RefSeq" id="WP_338364648.1">
    <property type="nucleotide sequence ID" value="NZ_CAWVOK010000030.1"/>
</dbReference>
<evidence type="ECO:0000256" key="2">
    <source>
        <dbReference type="ARBA" id="ARBA00022475"/>
    </source>
</evidence>
<keyword evidence="4 7" id="KW-1133">Transmembrane helix</keyword>
<evidence type="ECO:0000256" key="3">
    <source>
        <dbReference type="ARBA" id="ARBA00022692"/>
    </source>
</evidence>
<accession>A0ABP0EXI8</accession>
<feature type="compositionally biased region" description="Polar residues" evidence="6">
    <location>
        <begin position="214"/>
        <end position="231"/>
    </location>
</feature>
<protein>
    <recommendedName>
        <fullName evidence="8">DNA translocase FtsK 4TM region domain-containing protein</fullName>
    </recommendedName>
</protein>
<keyword evidence="3 7" id="KW-0812">Transmembrane</keyword>
<feature type="domain" description="DNA translocase FtsK 4TM region" evidence="8">
    <location>
        <begin position="12"/>
        <end position="130"/>
    </location>
</feature>
<feature type="transmembrane region" description="Helical" evidence="7">
    <location>
        <begin position="12"/>
        <end position="30"/>
    </location>
</feature>
<feature type="transmembrane region" description="Helical" evidence="7">
    <location>
        <begin position="92"/>
        <end position="113"/>
    </location>
</feature>
<feature type="transmembrane region" description="Helical" evidence="7">
    <location>
        <begin position="50"/>
        <end position="76"/>
    </location>
</feature>
<comment type="caution">
    <text evidence="9">The sequence shown here is derived from an EMBL/GenBank/DDBJ whole genome shotgun (WGS) entry which is preliminary data.</text>
</comment>